<feature type="region of interest" description="Disordered" evidence="1">
    <location>
        <begin position="222"/>
        <end position="258"/>
    </location>
</feature>
<name>A0A6A7AN60_9PLEO</name>
<evidence type="ECO:0000313" key="3">
    <source>
        <dbReference type="Proteomes" id="UP000799424"/>
    </source>
</evidence>
<dbReference type="AlphaFoldDB" id="A0A6A7AN60"/>
<dbReference type="Proteomes" id="UP000799424">
    <property type="component" value="Unassembled WGS sequence"/>
</dbReference>
<accession>A0A6A7AN60</accession>
<evidence type="ECO:0000256" key="1">
    <source>
        <dbReference type="SAM" id="MobiDB-lite"/>
    </source>
</evidence>
<evidence type="ECO:0000313" key="2">
    <source>
        <dbReference type="EMBL" id="KAF2833978.1"/>
    </source>
</evidence>
<feature type="compositionally biased region" description="Low complexity" evidence="1">
    <location>
        <begin position="243"/>
        <end position="258"/>
    </location>
</feature>
<dbReference type="PANTHER" id="PTHR37048:SF2">
    <property type="entry name" value="QUESTIONABLE PROTEIN"/>
    <property type="match status" value="1"/>
</dbReference>
<dbReference type="EMBL" id="MU006216">
    <property type="protein sequence ID" value="KAF2833978.1"/>
    <property type="molecule type" value="Genomic_DNA"/>
</dbReference>
<dbReference type="PANTHER" id="PTHR37048">
    <property type="entry name" value="QUESTIONABLE PROTEIN"/>
    <property type="match status" value="1"/>
</dbReference>
<dbReference type="OrthoDB" id="3537171at2759"/>
<protein>
    <submittedName>
        <fullName evidence="2">Uncharacterized protein</fullName>
    </submittedName>
</protein>
<keyword evidence="3" id="KW-1185">Reference proteome</keyword>
<organism evidence="2 3">
    <name type="scientific">Ophiobolus disseminans</name>
    <dbReference type="NCBI Taxonomy" id="1469910"/>
    <lineage>
        <taxon>Eukaryota</taxon>
        <taxon>Fungi</taxon>
        <taxon>Dikarya</taxon>
        <taxon>Ascomycota</taxon>
        <taxon>Pezizomycotina</taxon>
        <taxon>Dothideomycetes</taxon>
        <taxon>Pleosporomycetidae</taxon>
        <taxon>Pleosporales</taxon>
        <taxon>Pleosporineae</taxon>
        <taxon>Phaeosphaeriaceae</taxon>
        <taxon>Ophiobolus</taxon>
    </lineage>
</organism>
<sequence length="357" mass="39771">MFDPAPKYNHYELELDTARYSLDRAATEKVVRCVDNSNLTQGKVFWLPAKENLPERAVKRAHGKGAVEEGIYNHPVVAVSQPSDDSRTVHFHLITSFQGKRLDQLYAKPNEFHASRRSWYLPVAPTPDHPDALSKKTKKRFPTLKLENGARLRWDSYVNIRHVYKIDLSRLEPYTNPEYPGTEVYRFEGESVIRMLAKGKTLTMYEPGPQFVSVGLVRSHSAPTPTYSRKESQHTTRQGTRGSRSPASDPPSAFSAVPSVASGVQGDFQVAVTDDTRIAGPIPKVPPDGEKGTMAMSLVQNVIVLPTEQLFSCVKSVAIVVNKKFVAESLGSSIIRQPLDRFWRDLKGVTAVVIASL</sequence>
<reference evidence="2" key="1">
    <citation type="journal article" date="2020" name="Stud. Mycol.">
        <title>101 Dothideomycetes genomes: a test case for predicting lifestyles and emergence of pathogens.</title>
        <authorList>
            <person name="Haridas S."/>
            <person name="Albert R."/>
            <person name="Binder M."/>
            <person name="Bloem J."/>
            <person name="Labutti K."/>
            <person name="Salamov A."/>
            <person name="Andreopoulos B."/>
            <person name="Baker S."/>
            <person name="Barry K."/>
            <person name="Bills G."/>
            <person name="Bluhm B."/>
            <person name="Cannon C."/>
            <person name="Castanera R."/>
            <person name="Culley D."/>
            <person name="Daum C."/>
            <person name="Ezra D."/>
            <person name="Gonzalez J."/>
            <person name="Henrissat B."/>
            <person name="Kuo A."/>
            <person name="Liang C."/>
            <person name="Lipzen A."/>
            <person name="Lutzoni F."/>
            <person name="Magnuson J."/>
            <person name="Mondo S."/>
            <person name="Nolan M."/>
            <person name="Ohm R."/>
            <person name="Pangilinan J."/>
            <person name="Park H.-J."/>
            <person name="Ramirez L."/>
            <person name="Alfaro M."/>
            <person name="Sun H."/>
            <person name="Tritt A."/>
            <person name="Yoshinaga Y."/>
            <person name="Zwiers L.-H."/>
            <person name="Turgeon B."/>
            <person name="Goodwin S."/>
            <person name="Spatafora J."/>
            <person name="Crous P."/>
            <person name="Grigoriev I."/>
        </authorList>
    </citation>
    <scope>NUCLEOTIDE SEQUENCE</scope>
    <source>
        <strain evidence="2">CBS 113818</strain>
    </source>
</reference>
<proteinExistence type="predicted"/>
<gene>
    <name evidence="2" type="ORF">CC86DRAFT_390037</name>
</gene>